<feature type="chain" id="PRO_5038811020" evidence="1">
    <location>
        <begin position="29"/>
        <end position="110"/>
    </location>
</feature>
<comment type="caution">
    <text evidence="2">The sequence shown here is derived from an EMBL/GenBank/DDBJ whole genome shotgun (WGS) entry which is preliminary data.</text>
</comment>
<keyword evidence="1" id="KW-0732">Signal</keyword>
<sequence length="110" mass="12239">MANMVGVGIWKIALLLLSLSLLSDRGDSALSEDKLQKIMTQMFNRFDQQALIQQMKVINNKIPTGKKATGIQYSITLPLSVDDCEKGQLGNNIPADFADIRNTLAEEKDW</sequence>
<name>A0A9D3MHT3_ANGAN</name>
<dbReference type="EMBL" id="JAFIRN010000005">
    <property type="protein sequence ID" value="KAG5849197.1"/>
    <property type="molecule type" value="Genomic_DNA"/>
</dbReference>
<evidence type="ECO:0000256" key="1">
    <source>
        <dbReference type="SAM" id="SignalP"/>
    </source>
</evidence>
<feature type="signal peptide" evidence="1">
    <location>
        <begin position="1"/>
        <end position="28"/>
    </location>
</feature>
<protein>
    <submittedName>
        <fullName evidence="2">Uncharacterized protein</fullName>
    </submittedName>
</protein>
<dbReference type="Proteomes" id="UP001044222">
    <property type="component" value="Unassembled WGS sequence"/>
</dbReference>
<gene>
    <name evidence="2" type="ORF">ANANG_G00107420</name>
</gene>
<reference evidence="2" key="1">
    <citation type="submission" date="2021-01" db="EMBL/GenBank/DDBJ databases">
        <title>A chromosome-scale assembly of European eel, Anguilla anguilla.</title>
        <authorList>
            <person name="Henkel C."/>
            <person name="Jong-Raadsen S.A."/>
            <person name="Dufour S."/>
            <person name="Weltzien F.-A."/>
            <person name="Palstra A.P."/>
            <person name="Pelster B."/>
            <person name="Spaink H.P."/>
            <person name="Van Den Thillart G.E."/>
            <person name="Jansen H."/>
            <person name="Zahm M."/>
            <person name="Klopp C."/>
            <person name="Cedric C."/>
            <person name="Louis A."/>
            <person name="Berthelot C."/>
            <person name="Parey E."/>
            <person name="Roest Crollius H."/>
            <person name="Montfort J."/>
            <person name="Robinson-Rechavi M."/>
            <person name="Bucao C."/>
            <person name="Bouchez O."/>
            <person name="Gislard M."/>
            <person name="Lluch J."/>
            <person name="Milhes M."/>
            <person name="Lampietro C."/>
            <person name="Lopez Roques C."/>
            <person name="Donnadieu C."/>
            <person name="Braasch I."/>
            <person name="Desvignes T."/>
            <person name="Postlethwait J."/>
            <person name="Bobe J."/>
            <person name="Guiguen Y."/>
            <person name="Dirks R."/>
        </authorList>
    </citation>
    <scope>NUCLEOTIDE SEQUENCE</scope>
    <source>
        <strain evidence="2">Tag_6206</strain>
        <tissue evidence="2">Liver</tissue>
    </source>
</reference>
<evidence type="ECO:0000313" key="3">
    <source>
        <dbReference type="Proteomes" id="UP001044222"/>
    </source>
</evidence>
<evidence type="ECO:0000313" key="2">
    <source>
        <dbReference type="EMBL" id="KAG5849197.1"/>
    </source>
</evidence>
<keyword evidence="3" id="KW-1185">Reference proteome</keyword>
<proteinExistence type="predicted"/>
<organism evidence="2 3">
    <name type="scientific">Anguilla anguilla</name>
    <name type="common">European freshwater eel</name>
    <name type="synonym">Muraena anguilla</name>
    <dbReference type="NCBI Taxonomy" id="7936"/>
    <lineage>
        <taxon>Eukaryota</taxon>
        <taxon>Metazoa</taxon>
        <taxon>Chordata</taxon>
        <taxon>Craniata</taxon>
        <taxon>Vertebrata</taxon>
        <taxon>Euteleostomi</taxon>
        <taxon>Actinopterygii</taxon>
        <taxon>Neopterygii</taxon>
        <taxon>Teleostei</taxon>
        <taxon>Anguilliformes</taxon>
        <taxon>Anguillidae</taxon>
        <taxon>Anguilla</taxon>
    </lineage>
</organism>
<accession>A0A9D3MHT3</accession>
<dbReference type="AlphaFoldDB" id="A0A9D3MHT3"/>